<proteinExistence type="predicted"/>
<dbReference type="SUPFAM" id="SSF52980">
    <property type="entry name" value="Restriction endonuclease-like"/>
    <property type="match status" value="1"/>
</dbReference>
<dbReference type="InterPro" id="IPR007560">
    <property type="entry name" value="Restrct_endonuc_IV_Mrr"/>
</dbReference>
<dbReference type="InterPro" id="IPR011335">
    <property type="entry name" value="Restrct_endonuc-II-like"/>
</dbReference>
<organism evidence="2 3">
    <name type="scientific">Apibacter mensalis</name>
    <dbReference type="NCBI Taxonomy" id="1586267"/>
    <lineage>
        <taxon>Bacteria</taxon>
        <taxon>Pseudomonadati</taxon>
        <taxon>Bacteroidota</taxon>
        <taxon>Flavobacteriia</taxon>
        <taxon>Flavobacteriales</taxon>
        <taxon>Weeksellaceae</taxon>
        <taxon>Apibacter</taxon>
    </lineage>
</organism>
<dbReference type="Pfam" id="PF04471">
    <property type="entry name" value="Mrr_cat"/>
    <property type="match status" value="1"/>
</dbReference>
<dbReference type="InterPro" id="IPR052906">
    <property type="entry name" value="Type_IV_Methyl-Rstrct_Enzyme"/>
</dbReference>
<dbReference type="STRING" id="1586267.GCA_001418685_01951"/>
<gene>
    <name evidence="2" type="ORF">Ga0061079_11548</name>
</gene>
<dbReference type="InterPro" id="IPR011856">
    <property type="entry name" value="tRNA_endonuc-like_dom_sf"/>
</dbReference>
<dbReference type="GO" id="GO:0003677">
    <property type="term" value="F:DNA binding"/>
    <property type="evidence" value="ECO:0007669"/>
    <property type="project" value="InterPro"/>
</dbReference>
<evidence type="ECO:0000313" key="2">
    <source>
        <dbReference type="EMBL" id="CVK17082.1"/>
    </source>
</evidence>
<dbReference type="Gene3D" id="3.40.1350.10">
    <property type="match status" value="1"/>
</dbReference>
<dbReference type="GO" id="GO:0015666">
    <property type="term" value="F:restriction endodeoxyribonuclease activity"/>
    <property type="evidence" value="ECO:0007669"/>
    <property type="project" value="TreeGrafter"/>
</dbReference>
<dbReference type="Proteomes" id="UP000182761">
    <property type="component" value="Unassembled WGS sequence"/>
</dbReference>
<dbReference type="OrthoDB" id="9803736at2"/>
<sequence length="387" mass="45037">MIKIPLYPEYSRTIELLKIIEGINTQDFKNMWNTVWGLRGTPQNTVDWKDPDSWIYERLDGKDKEIALKIWLESNKKVNPRWTRGDQFLMSGYKLIEEVKGVYLLTEIGKIFVSSIQNEVIKQIDLEEGLIQILVQLSLLNKGKRSDLLEDWEEYTRNNSNLKQDSVIKDYLRRRLVNLIDRKYVKREGNIYSITDKGISYLEKVNKNNPKPILNKETELNKLIDQFTVEQRQILKNYLKETTPYQFEHIIRDLLTSMGYDEVEVTSSTNDKGVDVTGISQNGITTVKEVIQVKRMLTSNVNRTVLDSLRGSLHRFDAFQGTIITLSDFAKGAKEAAFEKGAAPITLINGEKLIDLLLQYEIGIKRKTFRYYIVDENYFNNEDENVD</sequence>
<keyword evidence="3" id="KW-1185">Reference proteome</keyword>
<reference evidence="2 3" key="1">
    <citation type="submission" date="2016-01" db="EMBL/GenBank/DDBJ databases">
        <authorList>
            <person name="McClelland M."/>
            <person name="Jain A."/>
            <person name="Saraogi P."/>
            <person name="Mendelson R."/>
            <person name="Westerman R."/>
            <person name="SanMiguel P."/>
            <person name="Csonka L."/>
        </authorList>
    </citation>
    <scope>NUCLEOTIDE SEQUENCE [LARGE SCALE GENOMIC DNA]</scope>
    <source>
        <strain evidence="2 3">R-53146</strain>
    </source>
</reference>
<accession>A0A0X3ARW8</accession>
<protein>
    <submittedName>
        <fullName evidence="2">Restriction system protein</fullName>
    </submittedName>
</protein>
<name>A0A0X3ARW8_9FLAO</name>
<feature type="domain" description="Restriction endonuclease type IV Mrr" evidence="1">
    <location>
        <begin position="240"/>
        <end position="357"/>
    </location>
</feature>
<dbReference type="PANTHER" id="PTHR30015:SF7">
    <property type="entry name" value="TYPE IV METHYL-DIRECTED RESTRICTION ENZYME ECOKMRR"/>
    <property type="match status" value="1"/>
</dbReference>
<dbReference type="GO" id="GO:0009307">
    <property type="term" value="P:DNA restriction-modification system"/>
    <property type="evidence" value="ECO:0007669"/>
    <property type="project" value="InterPro"/>
</dbReference>
<dbReference type="PANTHER" id="PTHR30015">
    <property type="entry name" value="MRR RESTRICTION SYSTEM PROTEIN"/>
    <property type="match status" value="1"/>
</dbReference>
<dbReference type="AlphaFoldDB" id="A0A0X3ARW8"/>
<dbReference type="RefSeq" id="WP_055426255.1">
    <property type="nucleotide sequence ID" value="NZ_FCOR01000015.1"/>
</dbReference>
<dbReference type="EMBL" id="FCOR01000015">
    <property type="protein sequence ID" value="CVK17082.1"/>
    <property type="molecule type" value="Genomic_DNA"/>
</dbReference>
<evidence type="ECO:0000259" key="1">
    <source>
        <dbReference type="Pfam" id="PF04471"/>
    </source>
</evidence>
<evidence type="ECO:0000313" key="3">
    <source>
        <dbReference type="Proteomes" id="UP000182761"/>
    </source>
</evidence>